<comment type="caution">
    <text evidence="2">The sequence shown here is derived from an EMBL/GenBank/DDBJ whole genome shotgun (WGS) entry which is preliminary data.</text>
</comment>
<dbReference type="EMBL" id="JARJCW010000114">
    <property type="protein sequence ID" value="KAJ7192907.1"/>
    <property type="molecule type" value="Genomic_DNA"/>
</dbReference>
<evidence type="ECO:0000313" key="3">
    <source>
        <dbReference type="Proteomes" id="UP001219525"/>
    </source>
</evidence>
<reference evidence="2" key="1">
    <citation type="submission" date="2023-03" db="EMBL/GenBank/DDBJ databases">
        <title>Massive genome expansion in bonnet fungi (Mycena s.s.) driven by repeated elements and novel gene families across ecological guilds.</title>
        <authorList>
            <consortium name="Lawrence Berkeley National Laboratory"/>
            <person name="Harder C.B."/>
            <person name="Miyauchi S."/>
            <person name="Viragh M."/>
            <person name="Kuo A."/>
            <person name="Thoen E."/>
            <person name="Andreopoulos B."/>
            <person name="Lu D."/>
            <person name="Skrede I."/>
            <person name="Drula E."/>
            <person name="Henrissat B."/>
            <person name="Morin E."/>
            <person name="Kohler A."/>
            <person name="Barry K."/>
            <person name="LaButti K."/>
            <person name="Morin E."/>
            <person name="Salamov A."/>
            <person name="Lipzen A."/>
            <person name="Mereny Z."/>
            <person name="Hegedus B."/>
            <person name="Baldrian P."/>
            <person name="Stursova M."/>
            <person name="Weitz H."/>
            <person name="Taylor A."/>
            <person name="Grigoriev I.V."/>
            <person name="Nagy L.G."/>
            <person name="Martin F."/>
            <person name="Kauserud H."/>
        </authorList>
    </citation>
    <scope>NUCLEOTIDE SEQUENCE</scope>
    <source>
        <strain evidence="2">9144</strain>
    </source>
</reference>
<dbReference type="AlphaFoldDB" id="A0AAD6UR49"/>
<gene>
    <name evidence="2" type="ORF">GGX14DRAFT_405965</name>
</gene>
<evidence type="ECO:0000313" key="2">
    <source>
        <dbReference type="EMBL" id="KAJ7192907.1"/>
    </source>
</evidence>
<feature type="compositionally biased region" description="Pro residues" evidence="1">
    <location>
        <begin position="232"/>
        <end position="241"/>
    </location>
</feature>
<keyword evidence="3" id="KW-1185">Reference proteome</keyword>
<name>A0AAD6UR49_9AGAR</name>
<sequence length="590" mass="65459">MFPQIYDAAFVFENAQLFIGDTWINGAHLSRYLGPRGLLPPAFENAPEPDITAVISPKRSATDQDFIDSTPGGVILAYRQSIYKPAFVHDNASIFLKDAWIDVSRLRKWLARRATHSRPNEPAPSRPPIKEEPIACIPAVEPSEHWNRWAQSSGPTGTSTSSTMHISVPNFAGYGVDTGAYEVSDFSLAGFDANGFDAEGYVHPNIMDEFLASLDSLAAASSLAPVLEDVPLLPPPPPSSTPAPRDEETTIIPPPLPAIALSRSTRARKRADSPPPTVPNPTKKARKRAAALDLDWKLMDNEGNEITARDYARLFPEDGRWGVALKLRGAAHEHPTRPKLEGVELERCVELGRRGVALELQDAALEHQTCSVWYYRSPNTVEPKPLSPRSMAIGPSKPSRAPISFLPDCSWYQPTLPQDVVDGDGPRVYDGQAASSGIAEVMSSPLWENSGNRAHKLYIARNGVAVQQCKFNARYRSEGKAPAQCTKVYTTTTYEVRLYPPQPYSRKFRFFSENCFYKPVLNWKVSNLNSRLFSRVQLVLISHWQYTSQDDLCPVNRRRGCWGEAEGKVVQVAILDLGVELLFAAHLWQS</sequence>
<proteinExistence type="predicted"/>
<organism evidence="2 3">
    <name type="scientific">Mycena pura</name>
    <dbReference type="NCBI Taxonomy" id="153505"/>
    <lineage>
        <taxon>Eukaryota</taxon>
        <taxon>Fungi</taxon>
        <taxon>Dikarya</taxon>
        <taxon>Basidiomycota</taxon>
        <taxon>Agaricomycotina</taxon>
        <taxon>Agaricomycetes</taxon>
        <taxon>Agaricomycetidae</taxon>
        <taxon>Agaricales</taxon>
        <taxon>Marasmiineae</taxon>
        <taxon>Mycenaceae</taxon>
        <taxon>Mycena</taxon>
    </lineage>
</organism>
<dbReference type="Proteomes" id="UP001219525">
    <property type="component" value="Unassembled WGS sequence"/>
</dbReference>
<feature type="region of interest" description="Disordered" evidence="1">
    <location>
        <begin position="229"/>
        <end position="286"/>
    </location>
</feature>
<accession>A0AAD6UR49</accession>
<evidence type="ECO:0000256" key="1">
    <source>
        <dbReference type="SAM" id="MobiDB-lite"/>
    </source>
</evidence>
<protein>
    <submittedName>
        <fullName evidence="2">Uncharacterized protein</fullName>
    </submittedName>
</protein>